<evidence type="ECO:0000313" key="1">
    <source>
        <dbReference type="EMBL" id="EMG31186.1"/>
    </source>
</evidence>
<dbReference type="PATRIC" id="fig|1073353.3.peg.559"/>
<gene>
    <name evidence="1" type="ORF">H740_02612</name>
</gene>
<dbReference type="EMBL" id="AOTD01000060">
    <property type="protein sequence ID" value="EMG31186.1"/>
    <property type="molecule type" value="Genomic_DNA"/>
</dbReference>
<sequence length="67" mass="7770">MAREKFYKQIIKFFNLRKGLRAAAAYVSLLYRVKFAALRLNLACSNLTSKFTKSFPPQKPQICENLL</sequence>
<accession>M3IM19</accession>
<proteinExistence type="predicted"/>
<dbReference type="Proteomes" id="UP000011782">
    <property type="component" value="Unassembled WGS sequence"/>
</dbReference>
<reference evidence="1 2" key="1">
    <citation type="submission" date="2013-02" db="EMBL/GenBank/DDBJ databases">
        <title>Co-occurrence of anaerobic bacteria in colorectal carcinomas.</title>
        <authorList>
            <person name="Holt R.A."/>
            <person name="Warren R.L."/>
            <person name="Allen-Vercoe E."/>
            <person name="Pleasance S."/>
            <person name="Freeman D.J."/>
            <person name="Watson P."/>
            <person name="Moore R."/>
            <person name="Cochrane K."/>
        </authorList>
    </citation>
    <scope>NUCLEOTIDE SEQUENCE [LARGE SCALE GENOMIC DNA]</scope>
    <source>
        <strain evidence="1 2">CC57C</strain>
    </source>
</reference>
<organism evidence="1 2">
    <name type="scientific">Campylobacter showae CC57C</name>
    <dbReference type="NCBI Taxonomy" id="1073353"/>
    <lineage>
        <taxon>Bacteria</taxon>
        <taxon>Pseudomonadati</taxon>
        <taxon>Campylobacterota</taxon>
        <taxon>Epsilonproteobacteria</taxon>
        <taxon>Campylobacterales</taxon>
        <taxon>Campylobacteraceae</taxon>
        <taxon>Campylobacter</taxon>
    </lineage>
</organism>
<dbReference type="STRING" id="1073353.H740_02612"/>
<dbReference type="AlphaFoldDB" id="M3IM19"/>
<evidence type="ECO:0000313" key="2">
    <source>
        <dbReference type="Proteomes" id="UP000011782"/>
    </source>
</evidence>
<name>M3IM19_9BACT</name>
<comment type="caution">
    <text evidence="1">The sequence shown here is derived from an EMBL/GenBank/DDBJ whole genome shotgun (WGS) entry which is preliminary data.</text>
</comment>
<protein>
    <submittedName>
        <fullName evidence="1">Uncharacterized protein</fullName>
    </submittedName>
</protein>